<dbReference type="RefSeq" id="WP_143554613.1">
    <property type="nucleotide sequence ID" value="NZ_VJWA01000001.1"/>
</dbReference>
<dbReference type="InterPro" id="IPR009056">
    <property type="entry name" value="Cyt_c-like_dom"/>
</dbReference>
<keyword evidence="14" id="KW-1185">Reference proteome</keyword>
<evidence type="ECO:0000256" key="9">
    <source>
        <dbReference type="PIRSR" id="PIRSR602326-1"/>
    </source>
</evidence>
<dbReference type="GO" id="GO:0046872">
    <property type="term" value="F:metal ion binding"/>
    <property type="evidence" value="ECO:0007669"/>
    <property type="project" value="UniProtKB-KW"/>
</dbReference>
<feature type="chain" id="PRO_5021999189" description="Cytochrome c1" evidence="11">
    <location>
        <begin position="21"/>
        <end position="271"/>
    </location>
</feature>
<reference evidence="13 14" key="1">
    <citation type="submission" date="2019-07" db="EMBL/GenBank/DDBJ databases">
        <title>Novel species isolated from glacier.</title>
        <authorList>
            <person name="Liu Q."/>
            <person name="Xin Y.-H."/>
        </authorList>
    </citation>
    <scope>NUCLEOTIDE SEQUENCE [LARGE SCALE GENOMIC DNA]</scope>
    <source>
        <strain evidence="13 14">LB1R16</strain>
    </source>
</reference>
<dbReference type="GO" id="GO:0016020">
    <property type="term" value="C:membrane"/>
    <property type="evidence" value="ECO:0007669"/>
    <property type="project" value="UniProtKB-SubCell"/>
</dbReference>
<keyword evidence="5 9" id="KW-0479">Metal-binding</keyword>
<dbReference type="EMBL" id="VJWA01000001">
    <property type="protein sequence ID" value="TRW17069.1"/>
    <property type="molecule type" value="Genomic_DNA"/>
</dbReference>
<dbReference type="PRINTS" id="PR00603">
    <property type="entry name" value="CYTOCHROMEC1"/>
</dbReference>
<dbReference type="Proteomes" id="UP000317894">
    <property type="component" value="Unassembled WGS sequence"/>
</dbReference>
<dbReference type="Gene3D" id="1.10.760.10">
    <property type="entry name" value="Cytochrome c-like domain"/>
    <property type="match status" value="1"/>
</dbReference>
<evidence type="ECO:0000256" key="7">
    <source>
        <dbReference type="ARBA" id="ARBA00023004"/>
    </source>
</evidence>
<organism evidence="13 14">
    <name type="scientific">Glacieibacterium frigidum</name>
    <dbReference type="NCBI Taxonomy" id="2593303"/>
    <lineage>
        <taxon>Bacteria</taxon>
        <taxon>Pseudomonadati</taxon>
        <taxon>Pseudomonadota</taxon>
        <taxon>Alphaproteobacteria</taxon>
        <taxon>Sphingomonadales</taxon>
        <taxon>Sphingosinicellaceae</taxon>
        <taxon>Glacieibacterium</taxon>
    </lineage>
</organism>
<comment type="subcellular location">
    <subcellularLocation>
        <location evidence="1">Membrane</location>
    </subcellularLocation>
</comment>
<evidence type="ECO:0000313" key="14">
    <source>
        <dbReference type="Proteomes" id="UP000317894"/>
    </source>
</evidence>
<keyword evidence="4 10" id="KW-0812">Transmembrane</keyword>
<feature type="transmembrane region" description="Helical" evidence="10">
    <location>
        <begin position="239"/>
        <end position="258"/>
    </location>
</feature>
<comment type="caution">
    <text evidence="13">The sequence shown here is derived from an EMBL/GenBank/DDBJ whole genome shotgun (WGS) entry which is preliminary data.</text>
</comment>
<proteinExistence type="predicted"/>
<sequence>MVKLIAAAIGAIFCAALLWGAVQPRDAVVPDLVKKYYQHAEPAGFSFDNPIVGKFDRAQLQRGFQVYKEVCSGCHSLNRVAFRTLTDIGFSAAEVKAIAKQYDIPSLDAAGEPTTRKGLPSDNFYGPYANDDAARAANNNALPPDLSLIGKSREGGANYVHALLIGYKETPPKDWTTPDGLYFNVHFHSLNIAMPPPLNPDQVTYVDGTKATVDQMAKDVAAFLMWTAEPKLEERRRTGVGAVIFLIILTGLAYLSYARVWQSVKAKKTQV</sequence>
<dbReference type="PANTHER" id="PTHR10266">
    <property type="entry name" value="CYTOCHROME C1"/>
    <property type="match status" value="1"/>
</dbReference>
<feature type="binding site" description="covalent" evidence="9">
    <location>
        <position position="194"/>
    </location>
    <ligand>
        <name>heme c</name>
        <dbReference type="ChEBI" id="CHEBI:61717"/>
    </ligand>
</feature>
<gene>
    <name evidence="13" type="ORF">FMM06_02340</name>
</gene>
<keyword evidence="11" id="KW-0732">Signal</keyword>
<dbReference type="GO" id="GO:0009055">
    <property type="term" value="F:electron transfer activity"/>
    <property type="evidence" value="ECO:0007669"/>
    <property type="project" value="InterPro"/>
</dbReference>
<name>A0A552UFV1_9SPHN</name>
<evidence type="ECO:0000256" key="6">
    <source>
        <dbReference type="ARBA" id="ARBA00022989"/>
    </source>
</evidence>
<dbReference type="InterPro" id="IPR036909">
    <property type="entry name" value="Cyt_c-like_dom_sf"/>
</dbReference>
<evidence type="ECO:0000256" key="3">
    <source>
        <dbReference type="ARBA" id="ARBA00022617"/>
    </source>
</evidence>
<protein>
    <recommendedName>
        <fullName evidence="2">Cytochrome c1</fullName>
    </recommendedName>
</protein>
<evidence type="ECO:0000256" key="8">
    <source>
        <dbReference type="ARBA" id="ARBA00023136"/>
    </source>
</evidence>
<dbReference type="Pfam" id="PF02167">
    <property type="entry name" value="Cytochrom_C1"/>
    <property type="match status" value="1"/>
</dbReference>
<evidence type="ECO:0000313" key="13">
    <source>
        <dbReference type="EMBL" id="TRW17069.1"/>
    </source>
</evidence>
<evidence type="ECO:0000256" key="2">
    <source>
        <dbReference type="ARBA" id="ARBA00016165"/>
    </source>
</evidence>
<dbReference type="AlphaFoldDB" id="A0A552UFV1"/>
<evidence type="ECO:0000256" key="4">
    <source>
        <dbReference type="ARBA" id="ARBA00022692"/>
    </source>
</evidence>
<keyword evidence="7 9" id="KW-0408">Iron</keyword>
<feature type="binding site" description="covalent" evidence="9">
    <location>
        <position position="75"/>
    </location>
    <ligand>
        <name>heme c</name>
        <dbReference type="ChEBI" id="CHEBI:61717"/>
    </ligand>
</feature>
<evidence type="ECO:0000256" key="5">
    <source>
        <dbReference type="ARBA" id="ARBA00022723"/>
    </source>
</evidence>
<feature type="signal peptide" evidence="11">
    <location>
        <begin position="1"/>
        <end position="20"/>
    </location>
</feature>
<feature type="binding site" description="covalent" evidence="9">
    <location>
        <position position="74"/>
    </location>
    <ligand>
        <name>heme c</name>
        <dbReference type="ChEBI" id="CHEBI:61717"/>
    </ligand>
</feature>
<dbReference type="SUPFAM" id="SSF46626">
    <property type="entry name" value="Cytochrome c"/>
    <property type="match status" value="1"/>
</dbReference>
<evidence type="ECO:0000256" key="1">
    <source>
        <dbReference type="ARBA" id="ARBA00004370"/>
    </source>
</evidence>
<evidence type="ECO:0000256" key="11">
    <source>
        <dbReference type="SAM" id="SignalP"/>
    </source>
</evidence>
<evidence type="ECO:0000259" key="12">
    <source>
        <dbReference type="PROSITE" id="PS51007"/>
    </source>
</evidence>
<dbReference type="PROSITE" id="PS51007">
    <property type="entry name" value="CYTC"/>
    <property type="match status" value="1"/>
</dbReference>
<feature type="binding site" description="covalent" evidence="9">
    <location>
        <position position="71"/>
    </location>
    <ligand>
        <name>heme c</name>
        <dbReference type="ChEBI" id="CHEBI:61717"/>
    </ligand>
</feature>
<evidence type="ECO:0000256" key="10">
    <source>
        <dbReference type="SAM" id="Phobius"/>
    </source>
</evidence>
<dbReference type="GO" id="GO:0020037">
    <property type="term" value="F:heme binding"/>
    <property type="evidence" value="ECO:0007669"/>
    <property type="project" value="InterPro"/>
</dbReference>
<keyword evidence="3 9" id="KW-0349">Heme</keyword>
<dbReference type="OrthoDB" id="9808471at2"/>
<keyword evidence="6 10" id="KW-1133">Transmembrane helix</keyword>
<accession>A0A552UFV1</accession>
<comment type="cofactor">
    <cofactor evidence="9">
        <name>heme c</name>
        <dbReference type="ChEBI" id="CHEBI:61717"/>
    </cofactor>
    <text evidence="9">Binds 1 heme c group covalently per subunit.</text>
</comment>
<dbReference type="InterPro" id="IPR002326">
    <property type="entry name" value="Cyt_c1"/>
</dbReference>
<feature type="domain" description="Cytochrome c" evidence="12">
    <location>
        <begin position="58"/>
        <end position="228"/>
    </location>
</feature>
<dbReference type="Gene3D" id="1.20.5.100">
    <property type="entry name" value="Cytochrome c1, transmembrane anchor, C-terminal"/>
    <property type="match status" value="1"/>
</dbReference>
<dbReference type="PANTHER" id="PTHR10266:SF3">
    <property type="entry name" value="CYTOCHROME C1, HEME PROTEIN, MITOCHONDRIAL"/>
    <property type="match status" value="1"/>
</dbReference>
<keyword evidence="8 10" id="KW-0472">Membrane</keyword>